<feature type="transmembrane region" description="Helical" evidence="2">
    <location>
        <begin position="18"/>
        <end position="39"/>
    </location>
</feature>
<evidence type="ECO:0000256" key="1">
    <source>
        <dbReference type="SAM" id="MobiDB-lite"/>
    </source>
</evidence>
<feature type="region of interest" description="Disordered" evidence="1">
    <location>
        <begin position="307"/>
        <end position="346"/>
    </location>
</feature>
<feature type="transmembrane region" description="Helical" evidence="2">
    <location>
        <begin position="204"/>
        <end position="226"/>
    </location>
</feature>
<feature type="transmembrane region" description="Helical" evidence="2">
    <location>
        <begin position="161"/>
        <end position="180"/>
    </location>
</feature>
<feature type="transmembrane region" description="Helical" evidence="2">
    <location>
        <begin position="78"/>
        <end position="98"/>
    </location>
</feature>
<comment type="caution">
    <text evidence="3">The sequence shown here is derived from an EMBL/GenBank/DDBJ whole genome shotgun (WGS) entry which is preliminary data.</text>
</comment>
<gene>
    <name evidence="3" type="ORF">FNF29_02716</name>
</gene>
<evidence type="ECO:0000313" key="4">
    <source>
        <dbReference type="Proteomes" id="UP000323011"/>
    </source>
</evidence>
<feature type="transmembrane region" description="Helical" evidence="2">
    <location>
        <begin position="45"/>
        <end position="66"/>
    </location>
</feature>
<evidence type="ECO:0008006" key="5">
    <source>
        <dbReference type="Google" id="ProtNLM"/>
    </source>
</evidence>
<feature type="region of interest" description="Disordered" evidence="1">
    <location>
        <begin position="434"/>
        <end position="490"/>
    </location>
</feature>
<feature type="region of interest" description="Disordered" evidence="1">
    <location>
        <begin position="392"/>
        <end position="411"/>
    </location>
</feature>
<feature type="transmembrane region" description="Helical" evidence="2">
    <location>
        <begin position="118"/>
        <end position="140"/>
    </location>
</feature>
<proteinExistence type="predicted"/>
<feature type="region of interest" description="Disordered" evidence="1">
    <location>
        <begin position="228"/>
        <end position="255"/>
    </location>
</feature>
<evidence type="ECO:0000256" key="2">
    <source>
        <dbReference type="SAM" id="Phobius"/>
    </source>
</evidence>
<feature type="compositionally biased region" description="Basic and acidic residues" evidence="1">
    <location>
        <begin position="330"/>
        <end position="343"/>
    </location>
</feature>
<keyword evidence="2" id="KW-1133">Transmembrane helix</keyword>
<feature type="transmembrane region" description="Helical" evidence="2">
    <location>
        <begin position="684"/>
        <end position="705"/>
    </location>
</feature>
<keyword evidence="4" id="KW-1185">Reference proteome</keyword>
<dbReference type="AlphaFoldDB" id="A0A5A8CLT7"/>
<protein>
    <recommendedName>
        <fullName evidence="5">Transmembrane protein</fullName>
    </recommendedName>
</protein>
<evidence type="ECO:0000313" key="3">
    <source>
        <dbReference type="EMBL" id="KAA0154093.1"/>
    </source>
</evidence>
<dbReference type="Proteomes" id="UP000323011">
    <property type="component" value="Unassembled WGS sequence"/>
</dbReference>
<name>A0A5A8CLT7_CAFRO</name>
<feature type="transmembrane region" description="Helical" evidence="2">
    <location>
        <begin position="636"/>
        <end position="663"/>
    </location>
</feature>
<keyword evidence="2" id="KW-0472">Membrane</keyword>
<sequence>MATFGATLGFEGSRSRVVWAHLPLSVAAVGSHAGVLWTVGSSFQSSAIIVAALLVARQVAVLLLARPTEPAAGLFRRVCMLSIVCLLSQLVILGGAALTSVPVVLMRAFPGLRPGKGVGATASLTLLLCLVRAGARLFLIHVAKLVYRGHSPTSAFQVGKLLSIWTSLVCAVPILLVALLEPTLERVVVVVAIAWAVDVVERGAVILAAASPMAATVQAALHIMMLSRERPARPRRPAPAPRVRPSRRPRISGLSIPLQSGEMVTDVSEAGPGSTMRVTRSGAMSHVVRGGGSHVTALFGRATARAPAAADGAARPQQQSGALAPQDSPDETRDFSRSSHRFSDAGSVRMPSLGVALATGQNAHASALGFVEMPRREDFDWRRAADAPGAIVVSTGPMTLPPPSARSRLDSVDNTREVAFDDTEHTMSHVGTVDPGSGATMAHSPSSWGGNGLRRGSSPSKNGALGGAEDSKQSAPAVMFGPKSSKPISVDTRLPAGAMRAGILRSPAKKHASESLATAVGSSPTLAAAAAPGAYLPVQSAASKQRGAVAGRAAQAASIAESEGGAEDASDSNLDLEQLYAMYRTDSIDTILGMMSSVAFTAQWLAPIPTLAVAWVMENAAVVPDSMEVDWTALVIRTAIVFGVGAGLEVPGLVSAFALMRWASGLPNNATFNPPPEAFVARPADLVVIVASIVATSAAALAFALA</sequence>
<reference evidence="3 4" key="1">
    <citation type="submission" date="2019-07" db="EMBL/GenBank/DDBJ databases">
        <title>Genomes of Cafeteria roenbergensis.</title>
        <authorList>
            <person name="Fischer M.G."/>
            <person name="Hackl T."/>
            <person name="Roman M."/>
        </authorList>
    </citation>
    <scope>NUCLEOTIDE SEQUENCE [LARGE SCALE GENOMIC DNA]</scope>
    <source>
        <strain evidence="3 4">BVI</strain>
    </source>
</reference>
<accession>A0A5A8CLT7</accession>
<dbReference type="EMBL" id="VLTN01000013">
    <property type="protein sequence ID" value="KAA0154093.1"/>
    <property type="molecule type" value="Genomic_DNA"/>
</dbReference>
<keyword evidence="2" id="KW-0812">Transmembrane</keyword>
<organism evidence="3 4">
    <name type="scientific">Cafeteria roenbergensis</name>
    <name type="common">Marine flagellate</name>
    <dbReference type="NCBI Taxonomy" id="33653"/>
    <lineage>
        <taxon>Eukaryota</taxon>
        <taxon>Sar</taxon>
        <taxon>Stramenopiles</taxon>
        <taxon>Bigyra</taxon>
        <taxon>Opalozoa</taxon>
        <taxon>Bicosoecida</taxon>
        <taxon>Cafeteriaceae</taxon>
        <taxon>Cafeteria</taxon>
    </lineage>
</organism>